<evidence type="ECO:0000313" key="4">
    <source>
        <dbReference type="Proteomes" id="UP000831963"/>
    </source>
</evidence>
<keyword evidence="2" id="KW-0812">Transmembrane</keyword>
<keyword evidence="2" id="KW-1133">Transmembrane helix</keyword>
<feature type="transmembrane region" description="Helical" evidence="2">
    <location>
        <begin position="20"/>
        <end position="51"/>
    </location>
</feature>
<accession>A0ABY4ISC6</accession>
<feature type="transmembrane region" description="Helical" evidence="2">
    <location>
        <begin position="71"/>
        <end position="90"/>
    </location>
</feature>
<sequence length="180" mass="19301">MTTLTKQDTKIARSRSTTELRVAAGLLIAQGVLMEGLVVLGLIGLVAAGVLQQTVTENAKIFALPYLQDNLYLMMMMSGVFAVLRVIGGIALWRNRLWGLALSLINCAVTLVLMIFLLPAGIVDGVLSGGALVLILHGWLGRDNDGRPRLVSTTRQPLPASTAAADAPERASRRQRRTQG</sequence>
<feature type="transmembrane region" description="Helical" evidence="2">
    <location>
        <begin position="122"/>
        <end position="140"/>
    </location>
</feature>
<proteinExistence type="predicted"/>
<keyword evidence="2" id="KW-0472">Membrane</keyword>
<dbReference type="EMBL" id="CP078077">
    <property type="protein sequence ID" value="UPL15690.1"/>
    <property type="molecule type" value="Genomic_DNA"/>
</dbReference>
<dbReference type="Proteomes" id="UP000831963">
    <property type="component" value="Chromosome"/>
</dbReference>
<protein>
    <recommendedName>
        <fullName evidence="5">DUF2127 domain-containing protein</fullName>
    </recommendedName>
</protein>
<evidence type="ECO:0008006" key="5">
    <source>
        <dbReference type="Google" id="ProtNLM"/>
    </source>
</evidence>
<feature type="region of interest" description="Disordered" evidence="1">
    <location>
        <begin position="152"/>
        <end position="180"/>
    </location>
</feature>
<keyword evidence="4" id="KW-1185">Reference proteome</keyword>
<reference evidence="3 4" key="1">
    <citation type="submission" date="2021-06" db="EMBL/GenBank/DDBJ databases">
        <title>Genome-based taxonomic framework of Microbacterium strains isolated from marine environment, the description of four new species and reclassification of four preexisting species.</title>
        <authorList>
            <person name="Lee S.D."/>
            <person name="Kim S.-M."/>
            <person name="Byeon Y.-S."/>
            <person name="Yang H.L."/>
            <person name="Kim I.S."/>
        </authorList>
    </citation>
    <scope>NUCLEOTIDE SEQUENCE [LARGE SCALE GENOMIC DNA]</scope>
    <source>
        <strain evidence="3 4">SSW1-36</strain>
    </source>
</reference>
<evidence type="ECO:0000256" key="1">
    <source>
        <dbReference type="SAM" id="MobiDB-lite"/>
    </source>
</evidence>
<feature type="transmembrane region" description="Helical" evidence="2">
    <location>
        <begin position="97"/>
        <end position="116"/>
    </location>
</feature>
<name>A0ABY4ISC6_9MICO</name>
<gene>
    <name evidence="3" type="ORF">KV396_14910</name>
</gene>
<evidence type="ECO:0000256" key="2">
    <source>
        <dbReference type="SAM" id="Phobius"/>
    </source>
</evidence>
<organism evidence="3 4">
    <name type="scientific">Microbacterium galbinum</name>
    <dbReference type="NCBI Taxonomy" id="2851646"/>
    <lineage>
        <taxon>Bacteria</taxon>
        <taxon>Bacillati</taxon>
        <taxon>Actinomycetota</taxon>
        <taxon>Actinomycetes</taxon>
        <taxon>Micrococcales</taxon>
        <taxon>Microbacteriaceae</taxon>
        <taxon>Microbacterium</taxon>
    </lineage>
</organism>
<dbReference type="RefSeq" id="WP_247956209.1">
    <property type="nucleotide sequence ID" value="NZ_CP078077.1"/>
</dbReference>
<evidence type="ECO:0000313" key="3">
    <source>
        <dbReference type="EMBL" id="UPL15690.1"/>
    </source>
</evidence>